<reference evidence="3" key="1">
    <citation type="submission" date="2020-05" db="EMBL/GenBank/DDBJ databases">
        <authorList>
            <person name="Chiriac C."/>
            <person name="Salcher M."/>
            <person name="Ghai R."/>
            <person name="Kavagutti S V."/>
        </authorList>
    </citation>
    <scope>NUCLEOTIDE SEQUENCE</scope>
</reference>
<evidence type="ECO:0000259" key="2">
    <source>
        <dbReference type="PROSITE" id="PS50930"/>
    </source>
</evidence>
<gene>
    <name evidence="3" type="ORF">UFOPK2399_00133</name>
</gene>
<dbReference type="InterPro" id="IPR046947">
    <property type="entry name" value="LytR-like"/>
</dbReference>
<protein>
    <submittedName>
        <fullName evidence="3">Unannotated protein</fullName>
    </submittedName>
</protein>
<dbReference type="InterPro" id="IPR001789">
    <property type="entry name" value="Sig_transdc_resp-reg_receiver"/>
</dbReference>
<evidence type="ECO:0000313" key="3">
    <source>
        <dbReference type="EMBL" id="CAB4683757.1"/>
    </source>
</evidence>
<dbReference type="AlphaFoldDB" id="A0A6J6NC62"/>
<dbReference type="Gene3D" id="2.40.50.1020">
    <property type="entry name" value="LytTr DNA-binding domain"/>
    <property type="match status" value="1"/>
</dbReference>
<dbReference type="Gene3D" id="3.40.50.2300">
    <property type="match status" value="1"/>
</dbReference>
<dbReference type="Pfam" id="PF00072">
    <property type="entry name" value="Response_reg"/>
    <property type="match status" value="1"/>
</dbReference>
<dbReference type="GO" id="GO:0003677">
    <property type="term" value="F:DNA binding"/>
    <property type="evidence" value="ECO:0007669"/>
    <property type="project" value="InterPro"/>
</dbReference>
<dbReference type="PROSITE" id="PS50110">
    <property type="entry name" value="RESPONSE_REGULATORY"/>
    <property type="match status" value="1"/>
</dbReference>
<dbReference type="SMART" id="SM00850">
    <property type="entry name" value="LytTR"/>
    <property type="match status" value="1"/>
</dbReference>
<dbReference type="InterPro" id="IPR007492">
    <property type="entry name" value="LytTR_DNA-bd_dom"/>
</dbReference>
<feature type="domain" description="Response regulatory" evidence="1">
    <location>
        <begin position="4"/>
        <end position="117"/>
    </location>
</feature>
<dbReference type="EMBL" id="CAEZXP010000001">
    <property type="protein sequence ID" value="CAB4683757.1"/>
    <property type="molecule type" value="Genomic_DNA"/>
</dbReference>
<evidence type="ECO:0000259" key="1">
    <source>
        <dbReference type="PROSITE" id="PS50110"/>
    </source>
</evidence>
<dbReference type="PANTHER" id="PTHR37299:SF1">
    <property type="entry name" value="STAGE 0 SPORULATION PROTEIN A HOMOLOG"/>
    <property type="match status" value="1"/>
</dbReference>
<organism evidence="3">
    <name type="scientific">freshwater metagenome</name>
    <dbReference type="NCBI Taxonomy" id="449393"/>
    <lineage>
        <taxon>unclassified sequences</taxon>
        <taxon>metagenomes</taxon>
        <taxon>ecological metagenomes</taxon>
    </lineage>
</organism>
<dbReference type="GO" id="GO:0000156">
    <property type="term" value="F:phosphorelay response regulator activity"/>
    <property type="evidence" value="ECO:0007669"/>
    <property type="project" value="InterPro"/>
</dbReference>
<name>A0A6J6NC62_9ZZZZ</name>
<sequence length="238" mass="25949">MSVRVALVDDEAPARSELRFLLSRHSAIEVVGEAANAAEALTLVLAGCDAIFLDIEMPGLTGIDAARLIRSAHEPPAVVFVTAHAGYAVEAFAVEAFDYLLKPVDPERLSRVVERLLERSHSESATAPPARISVVAGGGVELIDWEAIHFAVADGDYCRVHTSDRSYLCAQPLGDLEAELPSERFARIHRSTLVNLAHVAAVRRVGSDRLKLVLDDATRTELDVARRQSARLRERLNL</sequence>
<proteinExistence type="predicted"/>
<dbReference type="PANTHER" id="PTHR37299">
    <property type="entry name" value="TRANSCRIPTIONAL REGULATOR-RELATED"/>
    <property type="match status" value="1"/>
</dbReference>
<dbReference type="Pfam" id="PF04397">
    <property type="entry name" value="LytTR"/>
    <property type="match status" value="1"/>
</dbReference>
<dbReference type="SUPFAM" id="SSF52172">
    <property type="entry name" value="CheY-like"/>
    <property type="match status" value="1"/>
</dbReference>
<dbReference type="InterPro" id="IPR011006">
    <property type="entry name" value="CheY-like_superfamily"/>
</dbReference>
<dbReference type="PROSITE" id="PS50930">
    <property type="entry name" value="HTH_LYTTR"/>
    <property type="match status" value="1"/>
</dbReference>
<accession>A0A6J6NC62</accession>
<dbReference type="SMART" id="SM00448">
    <property type="entry name" value="REC"/>
    <property type="match status" value="1"/>
</dbReference>
<feature type="domain" description="HTH LytTR-type" evidence="2">
    <location>
        <begin position="132"/>
        <end position="238"/>
    </location>
</feature>